<dbReference type="HOGENOM" id="CLU_3088399_0_0_1"/>
<gene>
    <name evidence="1" type="ORF">GLOINDRAFT_345933</name>
</gene>
<organism evidence="1">
    <name type="scientific">Rhizophagus irregularis (strain DAOM 181602 / DAOM 197198 / MUCL 43194)</name>
    <name type="common">Arbuscular mycorrhizal fungus</name>
    <name type="synonym">Glomus intraradices</name>
    <dbReference type="NCBI Taxonomy" id="747089"/>
    <lineage>
        <taxon>Eukaryota</taxon>
        <taxon>Fungi</taxon>
        <taxon>Fungi incertae sedis</taxon>
        <taxon>Mucoromycota</taxon>
        <taxon>Glomeromycotina</taxon>
        <taxon>Glomeromycetes</taxon>
        <taxon>Glomerales</taxon>
        <taxon>Glomeraceae</taxon>
        <taxon>Rhizophagus</taxon>
    </lineage>
</organism>
<proteinExistence type="predicted"/>
<dbReference type="EMBL" id="KI281754">
    <property type="protein sequence ID" value="ESA15673.1"/>
    <property type="molecule type" value="Genomic_DNA"/>
</dbReference>
<sequence>MKIIYFDGKTFLSSFFFNFFETEQRPTSNNSEESEHLQDLDLLSNYASLFNL</sequence>
<accession>U9UAS8</accession>
<protein>
    <submittedName>
        <fullName evidence="1">Uncharacterized protein</fullName>
    </submittedName>
</protein>
<dbReference type="AlphaFoldDB" id="U9UAS8"/>
<reference evidence="1" key="1">
    <citation type="submission" date="2013-07" db="EMBL/GenBank/DDBJ databases">
        <title>The genome of an arbuscular mycorrhizal fungus provides insights into the evolution of the oldest plant symbiosis.</title>
        <authorList>
            <consortium name="DOE Joint Genome Institute"/>
            <person name="Tisserant E."/>
            <person name="Malbreil M."/>
            <person name="Kuo A."/>
            <person name="Kohler A."/>
            <person name="Symeonidi A."/>
            <person name="Balestrini R."/>
            <person name="Charron P."/>
            <person name="Duensing N."/>
            <person name="Frei-dit-Frey N."/>
            <person name="Gianinazzi-Pearson V."/>
            <person name="Gilbert B."/>
            <person name="Handa Y."/>
            <person name="Hijri M."/>
            <person name="Kaul R."/>
            <person name="Kawaguchi M."/>
            <person name="Krajinski F."/>
            <person name="Lammers P."/>
            <person name="Lapierre D."/>
            <person name="Masclaux F.G."/>
            <person name="Murat C."/>
            <person name="Morin E."/>
            <person name="Ndikumana S."/>
            <person name="Pagni M."/>
            <person name="Petitpierre D."/>
            <person name="Requena N."/>
            <person name="Rosikiewicz P."/>
            <person name="Riley R."/>
            <person name="Saito K."/>
            <person name="San Clemente H."/>
            <person name="Shapiro H."/>
            <person name="van Tuinen D."/>
            <person name="Becard G."/>
            <person name="Bonfante P."/>
            <person name="Paszkowski U."/>
            <person name="Shachar-Hill Y."/>
            <person name="Young J.P."/>
            <person name="Sanders I.R."/>
            <person name="Henrissat B."/>
            <person name="Rensing S.A."/>
            <person name="Grigoriev I.V."/>
            <person name="Corradi N."/>
            <person name="Roux C."/>
            <person name="Martin F."/>
        </authorList>
    </citation>
    <scope>NUCLEOTIDE SEQUENCE</scope>
    <source>
        <strain evidence="1">DAOM 197198</strain>
    </source>
</reference>
<evidence type="ECO:0000313" key="1">
    <source>
        <dbReference type="EMBL" id="ESA15673.1"/>
    </source>
</evidence>
<name>U9UAS8_RHIID</name>